<protein>
    <recommendedName>
        <fullName evidence="2">Antitoxin</fullName>
    </recommendedName>
</protein>
<dbReference type="GO" id="GO:0097351">
    <property type="term" value="F:toxin sequestering activity"/>
    <property type="evidence" value="ECO:0007669"/>
    <property type="project" value="TreeGrafter"/>
</dbReference>
<gene>
    <name evidence="3" type="ORF">AWC06_15620</name>
</gene>
<name>A0A1X1URV6_9MYCO</name>
<comment type="function">
    <text evidence="2">Antitoxin component of a type II toxin-antitoxin (TA) system.</text>
</comment>
<comment type="caution">
    <text evidence="3">The sequence shown here is derived from an EMBL/GenBank/DDBJ whole genome shotgun (WGS) entry which is preliminary data.</text>
</comment>
<organism evidence="3 4">
    <name type="scientific">Mycobacterium fragae</name>
    <dbReference type="NCBI Taxonomy" id="1260918"/>
    <lineage>
        <taxon>Bacteria</taxon>
        <taxon>Bacillati</taxon>
        <taxon>Actinomycetota</taxon>
        <taxon>Actinomycetes</taxon>
        <taxon>Mycobacteriales</taxon>
        <taxon>Mycobacteriaceae</taxon>
        <taxon>Mycobacterium</taxon>
    </lineage>
</organism>
<dbReference type="InterPro" id="IPR006442">
    <property type="entry name" value="Antitoxin_Phd/YefM"/>
</dbReference>
<dbReference type="InterPro" id="IPR051416">
    <property type="entry name" value="phD-YefM_TA_antitoxins"/>
</dbReference>
<sequence>MAPVTTIPQKELRNNVSEVLRRAEAGEQITITVAGRPVAQLGPAMQRRWVSGPALHAVWQAPAPKTLAADVERFPAAIVDPFE</sequence>
<dbReference type="NCBIfam" id="TIGR01552">
    <property type="entry name" value="phd_fam"/>
    <property type="match status" value="1"/>
</dbReference>
<evidence type="ECO:0000313" key="4">
    <source>
        <dbReference type="Proteomes" id="UP000194000"/>
    </source>
</evidence>
<evidence type="ECO:0000256" key="2">
    <source>
        <dbReference type="RuleBase" id="RU362080"/>
    </source>
</evidence>
<keyword evidence="4" id="KW-1185">Reference proteome</keyword>
<dbReference type="InterPro" id="IPR036165">
    <property type="entry name" value="YefM-like_sf"/>
</dbReference>
<comment type="similarity">
    <text evidence="1 2">Belongs to the phD/YefM antitoxin family.</text>
</comment>
<dbReference type="Gene3D" id="3.40.1620.10">
    <property type="entry name" value="YefM-like domain"/>
    <property type="match status" value="1"/>
</dbReference>
<dbReference type="OrthoDB" id="557859at2"/>
<dbReference type="Pfam" id="PF02604">
    <property type="entry name" value="PhdYeFM_antitox"/>
    <property type="match status" value="1"/>
</dbReference>
<dbReference type="EMBL" id="LQOW01000024">
    <property type="protein sequence ID" value="ORV59570.1"/>
    <property type="molecule type" value="Genomic_DNA"/>
</dbReference>
<evidence type="ECO:0000256" key="1">
    <source>
        <dbReference type="ARBA" id="ARBA00009981"/>
    </source>
</evidence>
<dbReference type="AlphaFoldDB" id="A0A1X1URV6"/>
<dbReference type="PANTHER" id="PTHR35377:SF5">
    <property type="entry name" value="ANTITOXIN VAPB46"/>
    <property type="match status" value="1"/>
</dbReference>
<dbReference type="SUPFAM" id="SSF143120">
    <property type="entry name" value="YefM-like"/>
    <property type="match status" value="1"/>
</dbReference>
<dbReference type="STRING" id="1260918.AWC06_15620"/>
<dbReference type="PANTHER" id="PTHR35377">
    <property type="entry name" value="ANTITOXIN VAPB49-RELATED-RELATED"/>
    <property type="match status" value="1"/>
</dbReference>
<evidence type="ECO:0000313" key="3">
    <source>
        <dbReference type="EMBL" id="ORV59570.1"/>
    </source>
</evidence>
<proteinExistence type="inferred from homology"/>
<dbReference type="Proteomes" id="UP000194000">
    <property type="component" value="Unassembled WGS sequence"/>
</dbReference>
<reference evidence="3 4" key="1">
    <citation type="submission" date="2016-01" db="EMBL/GenBank/DDBJ databases">
        <title>The new phylogeny of the genus Mycobacterium.</title>
        <authorList>
            <person name="Tarcisio F."/>
            <person name="Conor M."/>
            <person name="Antonella G."/>
            <person name="Elisabetta G."/>
            <person name="Giulia F.S."/>
            <person name="Sara T."/>
            <person name="Anna F."/>
            <person name="Clotilde B."/>
            <person name="Roberto B."/>
            <person name="Veronica D.S."/>
            <person name="Fabio R."/>
            <person name="Monica P."/>
            <person name="Olivier J."/>
            <person name="Enrico T."/>
            <person name="Nicola S."/>
        </authorList>
    </citation>
    <scope>NUCLEOTIDE SEQUENCE [LARGE SCALE GENOMIC DNA]</scope>
    <source>
        <strain evidence="3 4">DSM 45731</strain>
    </source>
</reference>
<accession>A0A1X1URV6</accession>